<keyword evidence="6 11" id="KW-0812">Transmembrane</keyword>
<feature type="transmembrane region" description="Helical" evidence="11">
    <location>
        <begin position="35"/>
        <end position="57"/>
    </location>
</feature>
<feature type="coiled-coil region" evidence="10">
    <location>
        <begin position="497"/>
        <end position="524"/>
    </location>
</feature>
<dbReference type="PANTHER" id="PTHR43547:SF2">
    <property type="entry name" value="HYBRID SIGNAL TRANSDUCTION HISTIDINE KINASE C"/>
    <property type="match status" value="1"/>
</dbReference>
<evidence type="ECO:0000256" key="8">
    <source>
        <dbReference type="ARBA" id="ARBA00023136"/>
    </source>
</evidence>
<dbReference type="RefSeq" id="WP_251777682.1">
    <property type="nucleotide sequence ID" value="NZ_JAMKFE010000004.1"/>
</dbReference>
<dbReference type="InterPro" id="IPR001610">
    <property type="entry name" value="PAC"/>
</dbReference>
<evidence type="ECO:0000259" key="14">
    <source>
        <dbReference type="PROSITE" id="PS50113"/>
    </source>
</evidence>
<comment type="caution">
    <text evidence="15">The sequence shown here is derived from an EMBL/GenBank/DDBJ whole genome shotgun (WGS) entry which is preliminary data.</text>
</comment>
<evidence type="ECO:0000259" key="12">
    <source>
        <dbReference type="PROSITE" id="PS50109"/>
    </source>
</evidence>
<dbReference type="PANTHER" id="PTHR43547">
    <property type="entry name" value="TWO-COMPONENT HISTIDINE KINASE"/>
    <property type="match status" value="1"/>
</dbReference>
<dbReference type="InterPro" id="IPR003594">
    <property type="entry name" value="HATPase_dom"/>
</dbReference>
<dbReference type="Gene3D" id="1.10.287.130">
    <property type="match status" value="1"/>
</dbReference>
<dbReference type="Proteomes" id="UP001165541">
    <property type="component" value="Unassembled WGS sequence"/>
</dbReference>
<dbReference type="PROSITE" id="PS50110">
    <property type="entry name" value="RESPONSE_REGULATORY"/>
    <property type="match status" value="1"/>
</dbReference>
<dbReference type="SUPFAM" id="SSF47384">
    <property type="entry name" value="Homodimeric domain of signal transducing histidine kinase"/>
    <property type="match status" value="1"/>
</dbReference>
<keyword evidence="15" id="KW-0067">ATP-binding</keyword>
<evidence type="ECO:0000256" key="7">
    <source>
        <dbReference type="ARBA" id="ARBA00022989"/>
    </source>
</evidence>
<evidence type="ECO:0000256" key="3">
    <source>
        <dbReference type="ARBA" id="ARBA00012438"/>
    </source>
</evidence>
<dbReference type="Pfam" id="PF02518">
    <property type="entry name" value="HATPase_c"/>
    <property type="match status" value="1"/>
</dbReference>
<dbReference type="CDD" id="cd00082">
    <property type="entry name" value="HisKA"/>
    <property type="match status" value="1"/>
</dbReference>
<dbReference type="Pfam" id="PF08448">
    <property type="entry name" value="PAS_4"/>
    <property type="match status" value="1"/>
</dbReference>
<dbReference type="InterPro" id="IPR003661">
    <property type="entry name" value="HisK_dim/P_dom"/>
</dbReference>
<evidence type="ECO:0000256" key="5">
    <source>
        <dbReference type="ARBA" id="ARBA00022553"/>
    </source>
</evidence>
<comment type="catalytic activity">
    <reaction evidence="1">
        <text>ATP + protein L-histidine = ADP + protein N-phospho-L-histidine.</text>
        <dbReference type="EC" id="2.7.13.3"/>
    </reaction>
</comment>
<protein>
    <recommendedName>
        <fullName evidence="3">histidine kinase</fullName>
        <ecNumber evidence="3">2.7.13.3</ecNumber>
    </recommendedName>
</protein>
<dbReference type="SMART" id="SM00086">
    <property type="entry name" value="PAC"/>
    <property type="match status" value="2"/>
</dbReference>
<dbReference type="GO" id="GO:0005524">
    <property type="term" value="F:ATP binding"/>
    <property type="evidence" value="ECO:0007669"/>
    <property type="project" value="UniProtKB-KW"/>
</dbReference>
<evidence type="ECO:0000313" key="16">
    <source>
        <dbReference type="Proteomes" id="UP001165541"/>
    </source>
</evidence>
<keyword evidence="16" id="KW-1185">Reference proteome</keyword>
<feature type="domain" description="PAC" evidence="14">
    <location>
        <begin position="454"/>
        <end position="506"/>
    </location>
</feature>
<dbReference type="PROSITE" id="PS50113">
    <property type="entry name" value="PAC"/>
    <property type="match status" value="2"/>
</dbReference>
<dbReference type="InterPro" id="IPR000014">
    <property type="entry name" value="PAS"/>
</dbReference>
<evidence type="ECO:0000259" key="13">
    <source>
        <dbReference type="PROSITE" id="PS50110"/>
    </source>
</evidence>
<evidence type="ECO:0000256" key="2">
    <source>
        <dbReference type="ARBA" id="ARBA00004651"/>
    </source>
</evidence>
<dbReference type="InterPro" id="IPR036890">
    <property type="entry name" value="HATPase_C_sf"/>
</dbReference>
<dbReference type="InterPro" id="IPR036097">
    <property type="entry name" value="HisK_dim/P_sf"/>
</dbReference>
<dbReference type="PROSITE" id="PS50109">
    <property type="entry name" value="HIS_KIN"/>
    <property type="match status" value="1"/>
</dbReference>
<dbReference type="EMBL" id="JAMKFE010000004">
    <property type="protein sequence ID" value="MCM5679473.1"/>
    <property type="molecule type" value="Genomic_DNA"/>
</dbReference>
<dbReference type="Pfam" id="PF02743">
    <property type="entry name" value="dCache_1"/>
    <property type="match status" value="1"/>
</dbReference>
<keyword evidence="10" id="KW-0175">Coiled coil</keyword>
<feature type="domain" description="Response regulatory" evidence="13">
    <location>
        <begin position="901"/>
        <end position="1014"/>
    </location>
</feature>
<dbReference type="Gene3D" id="3.40.50.2300">
    <property type="match status" value="1"/>
</dbReference>
<gene>
    <name evidence="15" type="ORF">M8A51_08010</name>
</gene>
<feature type="modified residue" description="4-aspartylphosphate" evidence="9">
    <location>
        <position position="950"/>
    </location>
</feature>
<dbReference type="InterPro" id="IPR000700">
    <property type="entry name" value="PAS-assoc_C"/>
</dbReference>
<dbReference type="InterPro" id="IPR035965">
    <property type="entry name" value="PAS-like_dom_sf"/>
</dbReference>
<dbReference type="SMART" id="SM00387">
    <property type="entry name" value="HATPase_c"/>
    <property type="match status" value="1"/>
</dbReference>
<dbReference type="SMART" id="SM00388">
    <property type="entry name" value="HisKA"/>
    <property type="match status" value="1"/>
</dbReference>
<dbReference type="Pfam" id="PF00512">
    <property type="entry name" value="HisKA"/>
    <property type="match status" value="1"/>
</dbReference>
<dbReference type="InterPro" id="IPR001789">
    <property type="entry name" value="Sig_transdc_resp-reg_receiver"/>
</dbReference>
<dbReference type="NCBIfam" id="TIGR00229">
    <property type="entry name" value="sensory_box"/>
    <property type="match status" value="2"/>
</dbReference>
<keyword evidence="15" id="KW-0547">Nucleotide-binding</keyword>
<keyword evidence="7 11" id="KW-1133">Transmembrane helix</keyword>
<evidence type="ECO:0000256" key="1">
    <source>
        <dbReference type="ARBA" id="ARBA00000085"/>
    </source>
</evidence>
<evidence type="ECO:0000256" key="6">
    <source>
        <dbReference type="ARBA" id="ARBA00022692"/>
    </source>
</evidence>
<dbReference type="InterPro" id="IPR013655">
    <property type="entry name" value="PAS_fold_3"/>
</dbReference>
<dbReference type="InterPro" id="IPR004358">
    <property type="entry name" value="Sig_transdc_His_kin-like_C"/>
</dbReference>
<comment type="subcellular location">
    <subcellularLocation>
        <location evidence="2">Cell membrane</location>
        <topology evidence="2">Multi-pass membrane protein</topology>
    </subcellularLocation>
</comment>
<keyword evidence="4" id="KW-1003">Cell membrane</keyword>
<dbReference type="Pfam" id="PF08447">
    <property type="entry name" value="PAS_3"/>
    <property type="match status" value="1"/>
</dbReference>
<dbReference type="CDD" id="cd17580">
    <property type="entry name" value="REC_2_DhkD-like"/>
    <property type="match status" value="1"/>
</dbReference>
<feature type="domain" description="Histidine kinase" evidence="12">
    <location>
        <begin position="667"/>
        <end position="883"/>
    </location>
</feature>
<dbReference type="InterPro" id="IPR011006">
    <property type="entry name" value="CheY-like_superfamily"/>
</dbReference>
<feature type="transmembrane region" description="Helical" evidence="11">
    <location>
        <begin position="297"/>
        <end position="320"/>
    </location>
</feature>
<evidence type="ECO:0000313" key="15">
    <source>
        <dbReference type="EMBL" id="MCM5679473.1"/>
    </source>
</evidence>
<reference evidence="15" key="1">
    <citation type="submission" date="2022-05" db="EMBL/GenBank/DDBJ databases">
        <title>Schlegelella sp. nov., isolated from mangrove soil.</title>
        <authorList>
            <person name="Liu Y."/>
            <person name="Ge X."/>
            <person name="Liu W."/>
        </authorList>
    </citation>
    <scope>NUCLEOTIDE SEQUENCE</scope>
    <source>
        <strain evidence="15">S2-27</strain>
    </source>
</reference>
<dbReference type="SUPFAM" id="SSF55785">
    <property type="entry name" value="PYP-like sensor domain (PAS domain)"/>
    <property type="match status" value="2"/>
</dbReference>
<dbReference type="InterPro" id="IPR013656">
    <property type="entry name" value="PAS_4"/>
</dbReference>
<evidence type="ECO:0000256" key="4">
    <source>
        <dbReference type="ARBA" id="ARBA00022475"/>
    </source>
</evidence>
<dbReference type="Pfam" id="PF00072">
    <property type="entry name" value="Response_reg"/>
    <property type="match status" value="1"/>
</dbReference>
<feature type="domain" description="PAC" evidence="14">
    <location>
        <begin position="590"/>
        <end position="642"/>
    </location>
</feature>
<dbReference type="SMART" id="SM00448">
    <property type="entry name" value="REC"/>
    <property type="match status" value="1"/>
</dbReference>
<dbReference type="PRINTS" id="PR00344">
    <property type="entry name" value="BCTRLSENSOR"/>
</dbReference>
<dbReference type="InterPro" id="IPR005467">
    <property type="entry name" value="His_kinase_dom"/>
</dbReference>
<keyword evidence="5 9" id="KW-0597">Phosphoprotein</keyword>
<organism evidence="15 16">
    <name type="scientific">Caldimonas mangrovi</name>
    <dbReference type="NCBI Taxonomy" id="2944811"/>
    <lineage>
        <taxon>Bacteria</taxon>
        <taxon>Pseudomonadati</taxon>
        <taxon>Pseudomonadota</taxon>
        <taxon>Betaproteobacteria</taxon>
        <taxon>Burkholderiales</taxon>
        <taxon>Sphaerotilaceae</taxon>
        <taxon>Caldimonas</taxon>
    </lineage>
</organism>
<dbReference type="Gene3D" id="2.10.70.100">
    <property type="match status" value="1"/>
</dbReference>
<dbReference type="CDD" id="cd00130">
    <property type="entry name" value="PAS"/>
    <property type="match status" value="1"/>
</dbReference>
<evidence type="ECO:0000256" key="11">
    <source>
        <dbReference type="SAM" id="Phobius"/>
    </source>
</evidence>
<sequence>MSDPTRSRLGLASRLRSLSPHPRGWLKWPASSLRAYFVIVILVATVPQAAFVSYLIYQETLAARTQIEDGLRRTASTFALAVEREIVSSIDALAILAQLDSLQTGNVQRFYRTLTQRPTMRNTWRSAYLVADDGQMLFSTDRPFGSSLGNVDGAPEFERIKRTQRPVVTDLVLGHDTGELVTGIQVPVVVKGELKYVLGARITTAEWQALMGQASVPKGGFLSLFDANSRIIAHSLNAEASADALVPSTPGADGGPLHDAAMVGSTTYAAWHKVPPAGWGVGVGIAAEPLNRAQLSAVAAAMGAGLLSLSLGLLLALVVARQVTDPLLLLAKDGPKSTRRPIVVREIAALRDALVSAADQREVVRARLQAKADEFETLFTTSPIGLAIAQDPECRVLLMNPALAAMLDATAGRNDMARPAPPAGDSPRVFRRGRELPVEQLPIQQACREAVELRDVELDVVHADGRTINALAYAVPLLDAQGRPRGAIAAFADITERKRAEERLIAAERQLRESQNLVELAQEAGHVGFFDYHFAEDMAIWTSGLAKLFGVRLDEIDPRWQGWARRVVPEDAQAVREAVDAAIAQHAAQTIFEFRAIRADGQIRWLASRVLLSYDEQRSATRMIGVAVDVTDQKLAEQARAELIAREQAARRDAENANRAKDEFLAMLGHELRNPLGAIAAAVEVLNRVGAQNDTAQSARRIIGRQTSHLARLMNDLLDMARATAGKITLARQGMNLAQLVQRPLGALDVSGALKQHTVTVDLQEVWVEVDAMRIEQVVTNLLTNAAKYTPAGGTIAVRVGVDGDEAVLEVRDTGVGIPPTLLPRVFDLFVQGERTLDRRQGGLGIGLTLVRRLVELHGGRVQAQSPGPNLGSTFTVRLKRAAPPSMAPNATGAASTAAKHVVVVEDNEDALAAIEKLLTLAGHRVTIASDGATGLQRVMDASPDLALIDIGLPGLNGYEVAQRLRAAGRSTRLVALSGYGQPQDIERALAAGFDAHMVKPVDVMQLQGFLAQT</sequence>
<evidence type="ECO:0000256" key="10">
    <source>
        <dbReference type="SAM" id="Coils"/>
    </source>
</evidence>
<name>A0ABT0YNL7_9BURK</name>
<dbReference type="CDD" id="cd00075">
    <property type="entry name" value="HATPase"/>
    <property type="match status" value="1"/>
</dbReference>
<accession>A0ABT0YNL7</accession>
<evidence type="ECO:0000256" key="9">
    <source>
        <dbReference type="PROSITE-ProRule" id="PRU00169"/>
    </source>
</evidence>
<dbReference type="CDD" id="cd18774">
    <property type="entry name" value="PDC2_HK_sensor"/>
    <property type="match status" value="1"/>
</dbReference>
<dbReference type="SUPFAM" id="SSF52172">
    <property type="entry name" value="CheY-like"/>
    <property type="match status" value="1"/>
</dbReference>
<dbReference type="EC" id="2.7.13.3" evidence="3"/>
<dbReference type="Gene3D" id="3.30.450.20">
    <property type="entry name" value="PAS domain"/>
    <property type="match status" value="3"/>
</dbReference>
<dbReference type="SUPFAM" id="SSF55874">
    <property type="entry name" value="ATPase domain of HSP90 chaperone/DNA topoisomerase II/histidine kinase"/>
    <property type="match status" value="1"/>
</dbReference>
<proteinExistence type="predicted"/>
<dbReference type="CDD" id="cd18773">
    <property type="entry name" value="PDC1_HK_sensor"/>
    <property type="match status" value="1"/>
</dbReference>
<keyword evidence="8 11" id="KW-0472">Membrane</keyword>
<dbReference type="InterPro" id="IPR033479">
    <property type="entry name" value="dCache_1"/>
</dbReference>
<dbReference type="Gene3D" id="3.30.565.10">
    <property type="entry name" value="Histidine kinase-like ATPase, C-terminal domain"/>
    <property type="match status" value="1"/>
</dbReference>